<dbReference type="Gene3D" id="2.40.50.100">
    <property type="match status" value="1"/>
</dbReference>
<dbReference type="Proteomes" id="UP000507979">
    <property type="component" value="Unassembled WGS sequence"/>
</dbReference>
<organism evidence="4 5">
    <name type="scientific">Achromobacter insuavis</name>
    <dbReference type="NCBI Taxonomy" id="1287735"/>
    <lineage>
        <taxon>Bacteria</taxon>
        <taxon>Pseudomonadati</taxon>
        <taxon>Pseudomonadota</taxon>
        <taxon>Betaproteobacteria</taxon>
        <taxon>Burkholderiales</taxon>
        <taxon>Alcaligenaceae</taxon>
        <taxon>Achromobacter</taxon>
    </lineage>
</organism>
<accession>A0A6J5A062</accession>
<evidence type="ECO:0000256" key="2">
    <source>
        <dbReference type="ARBA" id="ARBA00023054"/>
    </source>
</evidence>
<dbReference type="InterPro" id="IPR058625">
    <property type="entry name" value="MdtA-like_BSH"/>
</dbReference>
<comment type="subcellular location">
    <subcellularLocation>
        <location evidence="1">Cell envelope</location>
    </subcellularLocation>
</comment>
<dbReference type="SUPFAM" id="SSF111369">
    <property type="entry name" value="HlyD-like secretion proteins"/>
    <property type="match status" value="1"/>
</dbReference>
<dbReference type="Gene3D" id="2.40.30.170">
    <property type="match status" value="1"/>
</dbReference>
<proteinExistence type="predicted"/>
<sequence length="424" mass="44738">MTKLSAYPSGLMAAGVALLAVAAIAFAWHRPPGGRAQDKPSPWTLVSPRPAELRLGVAGKIVSAQIVTITAPFDGNIKSLEVSEGQWVEAGQRLLEMDVTELDIQRRQALSEQIKARKLLSDIDHWESGPDVARARQTLSSARLSVSDTHQKLVETRQLYKRGIVPRMELDALIQQEKMQSLSVASAEAEIANARERGKGQARQLAEMAVANATARLNALADEASGVVVAPFSGVVIRVPGNGDGRRDAAGEPLLAGAKVGQGQGLLAIANVARVHVVAKVDETDLNQLRPGQPVEIRGEGFRDLALSGELESIGVQGLEGDSQAGTMYPVVIALPPLTAAQQAVVRLGMTASASIVIFHDEQAMVVPATAIRTGAGKSLVRFRESASSPERSVVVSAGPATPDGVVVTGLAPGYVRDEWQPSP</sequence>
<keyword evidence="5" id="KW-1185">Reference proteome</keyword>
<evidence type="ECO:0000256" key="1">
    <source>
        <dbReference type="ARBA" id="ARBA00004196"/>
    </source>
</evidence>
<evidence type="ECO:0000259" key="3">
    <source>
        <dbReference type="Pfam" id="PF25917"/>
    </source>
</evidence>
<evidence type="ECO:0000313" key="4">
    <source>
        <dbReference type="EMBL" id="CAB3623709.1"/>
    </source>
</evidence>
<dbReference type="Pfam" id="PF25917">
    <property type="entry name" value="BSH_RND"/>
    <property type="match status" value="1"/>
</dbReference>
<dbReference type="RefSeq" id="WP_082404744.1">
    <property type="nucleotide sequence ID" value="NZ_CADIJR010000001.1"/>
</dbReference>
<keyword evidence="2" id="KW-0175">Coiled coil</keyword>
<dbReference type="EMBL" id="CADIJR010000001">
    <property type="protein sequence ID" value="CAB3623709.1"/>
    <property type="molecule type" value="Genomic_DNA"/>
</dbReference>
<name>A0A6J5A062_9BURK</name>
<dbReference type="GeneID" id="92895873"/>
<evidence type="ECO:0000313" key="5">
    <source>
        <dbReference type="Proteomes" id="UP000507979"/>
    </source>
</evidence>
<dbReference type="GO" id="GO:0030313">
    <property type="term" value="C:cell envelope"/>
    <property type="evidence" value="ECO:0007669"/>
    <property type="project" value="UniProtKB-SubCell"/>
</dbReference>
<dbReference type="InterPro" id="IPR050465">
    <property type="entry name" value="UPF0194_transport"/>
</dbReference>
<feature type="domain" description="Multidrug resistance protein MdtA-like barrel-sandwich hybrid" evidence="3">
    <location>
        <begin position="66"/>
        <end position="237"/>
    </location>
</feature>
<protein>
    <submittedName>
        <fullName evidence="4">Multidrug resistance protein MdtA</fullName>
    </submittedName>
</protein>
<gene>
    <name evidence="4" type="primary">mdtA_1</name>
    <name evidence="4" type="ORF">LMG26845_00038</name>
</gene>
<dbReference type="PANTHER" id="PTHR32347">
    <property type="entry name" value="EFFLUX SYSTEM COMPONENT YKNX-RELATED"/>
    <property type="match status" value="1"/>
</dbReference>
<reference evidence="4 5" key="1">
    <citation type="submission" date="2020-04" db="EMBL/GenBank/DDBJ databases">
        <authorList>
            <person name="De Canck E."/>
        </authorList>
    </citation>
    <scope>NUCLEOTIDE SEQUENCE [LARGE SCALE GENOMIC DNA]</scope>
    <source>
        <strain evidence="4 5">LMG 26845</strain>
    </source>
</reference>
<dbReference type="AlphaFoldDB" id="A0A6J5A062"/>